<accession>A0A1F4YHD9</accession>
<feature type="binding site" evidence="8">
    <location>
        <position position="168"/>
    </location>
    <ligand>
        <name>ATP</name>
        <dbReference type="ChEBI" id="CHEBI:30616"/>
    </ligand>
</feature>
<reference evidence="14 15" key="1">
    <citation type="journal article" date="2016" name="Nat. Commun.">
        <title>Thousands of microbial genomes shed light on interconnected biogeochemical processes in an aquifer system.</title>
        <authorList>
            <person name="Anantharaman K."/>
            <person name="Brown C.T."/>
            <person name="Hug L.A."/>
            <person name="Sharon I."/>
            <person name="Castelle C.J."/>
            <person name="Probst A.J."/>
            <person name="Thomas B.C."/>
            <person name="Singh A."/>
            <person name="Wilkins M.J."/>
            <person name="Karaoz U."/>
            <person name="Brodie E.L."/>
            <person name="Williams K.H."/>
            <person name="Hubbard S.S."/>
            <person name="Banfield J.F."/>
        </authorList>
    </citation>
    <scope>NUCLEOTIDE SEQUENCE [LARGE SCALE GENOMIC DNA]</scope>
</reference>
<dbReference type="InterPro" id="IPR001957">
    <property type="entry name" value="Chromosome_initiator_DnaA"/>
</dbReference>
<evidence type="ECO:0000256" key="8">
    <source>
        <dbReference type="HAMAP-Rule" id="MF_00377"/>
    </source>
</evidence>
<dbReference type="Pfam" id="PF08299">
    <property type="entry name" value="Bac_DnaA_C"/>
    <property type="match status" value="1"/>
</dbReference>
<evidence type="ECO:0000256" key="2">
    <source>
        <dbReference type="ARBA" id="ARBA00022490"/>
    </source>
</evidence>
<dbReference type="PANTHER" id="PTHR30050">
    <property type="entry name" value="CHROMOSOMAL REPLICATION INITIATOR PROTEIN DNAA"/>
    <property type="match status" value="1"/>
</dbReference>
<dbReference type="NCBIfam" id="TIGR00362">
    <property type="entry name" value="DnaA"/>
    <property type="match status" value="1"/>
</dbReference>
<dbReference type="SMART" id="SM00760">
    <property type="entry name" value="Bac_DnaA_C"/>
    <property type="match status" value="1"/>
</dbReference>
<dbReference type="CDD" id="cd06571">
    <property type="entry name" value="Bac_DnaA_C"/>
    <property type="match status" value="1"/>
</dbReference>
<dbReference type="InterPro" id="IPR013159">
    <property type="entry name" value="DnaA_C"/>
</dbReference>
<gene>
    <name evidence="8" type="primary">dnaA</name>
    <name evidence="14" type="ORF">A2876_01085</name>
</gene>
<comment type="domain">
    <text evidence="8">Domain I is involved in oligomerization and binding regulators, domain II is flexibile and of varying length in different bacteria, domain III forms the AAA+ region, while domain IV binds dsDNA.</text>
</comment>
<evidence type="ECO:0000256" key="6">
    <source>
        <dbReference type="ARBA" id="ARBA00023121"/>
    </source>
</evidence>
<comment type="caution">
    <text evidence="8">Lacks conserved residue(s) required for the propagation of feature annotation.</text>
</comment>
<dbReference type="AlphaFoldDB" id="A0A1F4YHD9"/>
<dbReference type="GO" id="GO:0008289">
    <property type="term" value="F:lipid binding"/>
    <property type="evidence" value="ECO:0007669"/>
    <property type="project" value="UniProtKB-KW"/>
</dbReference>
<organism evidence="14 15">
    <name type="scientific">Candidatus Amesbacteria bacterium RIFCSPHIGHO2_01_FULL_48_32b</name>
    <dbReference type="NCBI Taxonomy" id="1797253"/>
    <lineage>
        <taxon>Bacteria</taxon>
        <taxon>Candidatus Amesiibacteriota</taxon>
    </lineage>
</organism>
<dbReference type="SUPFAM" id="SSF48295">
    <property type="entry name" value="TrpR-like"/>
    <property type="match status" value="1"/>
</dbReference>
<keyword evidence="5 8" id="KW-0067">ATP-binding</keyword>
<dbReference type="GO" id="GO:0006275">
    <property type="term" value="P:regulation of DNA replication"/>
    <property type="evidence" value="ECO:0007669"/>
    <property type="project" value="UniProtKB-UniRule"/>
</dbReference>
<evidence type="ECO:0000256" key="3">
    <source>
        <dbReference type="ARBA" id="ARBA00022705"/>
    </source>
</evidence>
<keyword evidence="7 8" id="KW-0238">DNA-binding</keyword>
<comment type="caution">
    <text evidence="14">The sequence shown here is derived from an EMBL/GenBank/DDBJ whole genome shotgun (WGS) entry which is preliminary data.</text>
</comment>
<dbReference type="InterPro" id="IPR038454">
    <property type="entry name" value="DnaA_N_sf"/>
</dbReference>
<evidence type="ECO:0000259" key="13">
    <source>
        <dbReference type="SMART" id="SM00760"/>
    </source>
</evidence>
<comment type="subunit">
    <text evidence="8">Oligomerizes as a right-handed, spiral filament on DNA at oriC.</text>
</comment>
<dbReference type="InterPro" id="IPR027417">
    <property type="entry name" value="P-loop_NTPase"/>
</dbReference>
<dbReference type="Proteomes" id="UP000178176">
    <property type="component" value="Unassembled WGS sequence"/>
</dbReference>
<evidence type="ECO:0000256" key="11">
    <source>
        <dbReference type="RuleBase" id="RU004227"/>
    </source>
</evidence>
<dbReference type="GO" id="GO:0005737">
    <property type="term" value="C:cytoplasm"/>
    <property type="evidence" value="ECO:0007669"/>
    <property type="project" value="UniProtKB-SubCell"/>
</dbReference>
<dbReference type="PRINTS" id="PR00051">
    <property type="entry name" value="DNAA"/>
</dbReference>
<dbReference type="SUPFAM" id="SSF52540">
    <property type="entry name" value="P-loop containing nucleoside triphosphate hydrolases"/>
    <property type="match status" value="1"/>
</dbReference>
<dbReference type="HAMAP" id="MF_00377">
    <property type="entry name" value="DnaA_bact"/>
    <property type="match status" value="1"/>
</dbReference>
<dbReference type="InterPro" id="IPR013317">
    <property type="entry name" value="DnaA_dom"/>
</dbReference>
<dbReference type="Gene3D" id="1.10.1750.10">
    <property type="match status" value="1"/>
</dbReference>
<feature type="domain" description="AAA+ ATPase" evidence="12">
    <location>
        <begin position="153"/>
        <end position="286"/>
    </location>
</feature>
<evidence type="ECO:0000256" key="5">
    <source>
        <dbReference type="ARBA" id="ARBA00022840"/>
    </source>
</evidence>
<evidence type="ECO:0000313" key="15">
    <source>
        <dbReference type="Proteomes" id="UP000178176"/>
    </source>
</evidence>
<sequence length="458" mass="51397">MDDLNAEKIWESVMGVMRLAVSGATFNLYLKQTELLEIKEVEDRLVCEVGVGSVMIRDTVDQRFKGQLAMEMERLTGKRCEIGFRIESKSSFPKAVEGQNKFGPLFEETKKDESRWRMANLRPDYTFENYAVGGSNQMAYAASQAVSQKPGEAYNPLFVYGGGGGGKTHLMQAIGHVCAEKGEGKVLFCTSEQFTNDLVEGIKNKTTEKMRSKYRQLKLLMIDDVQFMAGRVAVQEEFFHTYNTLAASGGQIVMTSDRPPTEISKLEARLRSRFGAGLIVDIGQPDFELRTAILLIKARQKRIDLPMEAAQLIAEKIEGVRELEGTLVRLKTEAETKSRPLDKDLVIGLLKTNNGRPGMRKILTPNEVMNAVGDYFGVGVQLLKGERRTRSIVWPRQILMFLLRKDLELPQEEVGRLVGGRDHSTVIHATEKVEAAMKLDSKTDLVINDLRKRLLMNG</sequence>
<evidence type="ECO:0000256" key="10">
    <source>
        <dbReference type="RuleBase" id="RU000577"/>
    </source>
</evidence>
<keyword evidence="3 8" id="KW-0235">DNA replication</keyword>
<dbReference type="Gene3D" id="3.40.50.300">
    <property type="entry name" value="P-loop containing nucleotide triphosphate hydrolases"/>
    <property type="match status" value="1"/>
</dbReference>
<keyword evidence="4 8" id="KW-0547">Nucleotide-binding</keyword>
<dbReference type="InterPro" id="IPR003593">
    <property type="entry name" value="AAA+_ATPase"/>
</dbReference>
<keyword evidence="6 8" id="KW-0446">Lipid-binding</keyword>
<name>A0A1F4YHD9_9BACT</name>
<dbReference type="InterPro" id="IPR010921">
    <property type="entry name" value="Trp_repressor/repl_initiator"/>
</dbReference>
<dbReference type="GO" id="GO:0005524">
    <property type="term" value="F:ATP binding"/>
    <property type="evidence" value="ECO:0007669"/>
    <property type="project" value="UniProtKB-UniRule"/>
</dbReference>
<dbReference type="Gene3D" id="3.30.300.180">
    <property type="match status" value="1"/>
</dbReference>
<dbReference type="PANTHER" id="PTHR30050:SF2">
    <property type="entry name" value="CHROMOSOMAL REPLICATION INITIATOR PROTEIN DNAA"/>
    <property type="match status" value="1"/>
</dbReference>
<dbReference type="SMART" id="SM00382">
    <property type="entry name" value="AAA"/>
    <property type="match status" value="1"/>
</dbReference>
<evidence type="ECO:0000256" key="9">
    <source>
        <dbReference type="NCBIfam" id="TIGR00362"/>
    </source>
</evidence>
<keyword evidence="2 8" id="KW-0963">Cytoplasm</keyword>
<dbReference type="Pfam" id="PF00308">
    <property type="entry name" value="Bac_DnaA"/>
    <property type="match status" value="1"/>
</dbReference>
<dbReference type="Gene3D" id="1.10.8.60">
    <property type="match status" value="1"/>
</dbReference>
<evidence type="ECO:0000256" key="7">
    <source>
        <dbReference type="ARBA" id="ARBA00023125"/>
    </source>
</evidence>
<dbReference type="GO" id="GO:0003688">
    <property type="term" value="F:DNA replication origin binding"/>
    <property type="evidence" value="ECO:0007669"/>
    <property type="project" value="UniProtKB-UniRule"/>
</dbReference>
<evidence type="ECO:0000313" key="14">
    <source>
        <dbReference type="EMBL" id="OGC93166.1"/>
    </source>
</evidence>
<evidence type="ECO:0000256" key="4">
    <source>
        <dbReference type="ARBA" id="ARBA00022741"/>
    </source>
</evidence>
<evidence type="ECO:0000259" key="12">
    <source>
        <dbReference type="SMART" id="SM00382"/>
    </source>
</evidence>
<dbReference type="GO" id="GO:0006270">
    <property type="term" value="P:DNA replication initiation"/>
    <property type="evidence" value="ECO:0007669"/>
    <property type="project" value="UniProtKB-UniRule"/>
</dbReference>
<feature type="binding site" evidence="8">
    <location>
        <position position="164"/>
    </location>
    <ligand>
        <name>ATP</name>
        <dbReference type="ChEBI" id="CHEBI:30616"/>
    </ligand>
</feature>
<protein>
    <recommendedName>
        <fullName evidence="8 9">Chromosomal replication initiator protein DnaA</fullName>
    </recommendedName>
</protein>
<comment type="function">
    <text evidence="8 10">Plays an essential role in the initiation and regulation of chromosomal replication. ATP-DnaA binds to the origin of replication (oriC) to initiate formation of the DNA replication initiation complex once per cell cycle. Binds the DnaA box (a 9 base pair repeat at the origin) and separates the double-stranded (ds)DNA. Forms a right-handed helical filament on oriC DNA; dsDNA binds to the exterior of the filament while single-stranded (ss)DNA is stabiized in the filament's interior. The ATP-DnaA-oriC complex binds and stabilizes one strand of the AT-rich DNA unwinding element (DUE), permitting loading of DNA polymerase. After initiation quickly degrades to an ADP-DnaA complex that is not apt for DNA replication. Binds acidic phospholipids.</text>
</comment>
<feature type="region of interest" description="Domain I, interacts with DnaA modulators" evidence="8">
    <location>
        <begin position="1"/>
        <end position="109"/>
    </location>
</feature>
<feature type="region of interest" description="Domain IV, binds dsDNA" evidence="8">
    <location>
        <begin position="335"/>
        <end position="458"/>
    </location>
</feature>
<evidence type="ECO:0000256" key="1">
    <source>
        <dbReference type="ARBA" id="ARBA00006583"/>
    </source>
</evidence>
<feature type="domain" description="Chromosomal replication initiator DnaA C-terminal" evidence="13">
    <location>
        <begin position="364"/>
        <end position="433"/>
    </location>
</feature>
<dbReference type="EMBL" id="MEXH01000002">
    <property type="protein sequence ID" value="OGC93166.1"/>
    <property type="molecule type" value="Genomic_DNA"/>
</dbReference>
<proteinExistence type="inferred from homology"/>
<dbReference type="CDD" id="cd00009">
    <property type="entry name" value="AAA"/>
    <property type="match status" value="1"/>
</dbReference>
<dbReference type="InterPro" id="IPR020591">
    <property type="entry name" value="Chromosome_initiator_DnaA-like"/>
</dbReference>
<comment type="similarity">
    <text evidence="1 8 11">Belongs to the DnaA family.</text>
</comment>
<feature type="binding site" evidence="8">
    <location>
        <position position="166"/>
    </location>
    <ligand>
        <name>ATP</name>
        <dbReference type="ChEBI" id="CHEBI:30616"/>
    </ligand>
</feature>
<comment type="subcellular location">
    <subcellularLocation>
        <location evidence="8">Cytoplasm</location>
    </subcellularLocation>
</comment>
<dbReference type="GO" id="GO:0005886">
    <property type="term" value="C:plasma membrane"/>
    <property type="evidence" value="ECO:0007669"/>
    <property type="project" value="TreeGrafter"/>
</dbReference>
<feature type="binding site" evidence="8">
    <location>
        <position position="167"/>
    </location>
    <ligand>
        <name>ATP</name>
        <dbReference type="ChEBI" id="CHEBI:30616"/>
    </ligand>
</feature>